<accession>A0A238L7W6</accession>
<dbReference type="InterPro" id="IPR052339">
    <property type="entry name" value="Fe-S_Maturation_MIP18"/>
</dbReference>
<dbReference type="SUPFAM" id="SSF117916">
    <property type="entry name" value="Fe-S cluster assembly (FSCA) domain-like"/>
    <property type="match status" value="1"/>
</dbReference>
<dbReference type="Proteomes" id="UP000202922">
    <property type="component" value="Unassembled WGS sequence"/>
</dbReference>
<proteinExistence type="predicted"/>
<sequence length="153" mass="16946">MTRPDIPTIWRWLDQVPDPEIPVISVVDLGIVRDVAWNGDVLEVALTPTYSGCPATSIINLDVETALRARGIDKITLKRQLSPPWTTDWLSDKGRARLTDYGIAPPQPAGGPTACPHCGDADVERISQFGSTPCKAHWRCKTCLEPFDYFKCI</sequence>
<dbReference type="RefSeq" id="WP_093968793.1">
    <property type="nucleotide sequence ID" value="NZ_FXYE01000004.1"/>
</dbReference>
<evidence type="ECO:0000313" key="4">
    <source>
        <dbReference type="Proteomes" id="UP000202922"/>
    </source>
</evidence>
<dbReference type="InterPro" id="IPR002744">
    <property type="entry name" value="MIP18-like"/>
</dbReference>
<dbReference type="PANTHER" id="PTHR42831:SF3">
    <property type="entry name" value="1,2-PHENYLACETYL-COA EPOXIDASE, SUBUNIT D-RELATED"/>
    <property type="match status" value="1"/>
</dbReference>
<evidence type="ECO:0000259" key="2">
    <source>
        <dbReference type="Pfam" id="PF23451"/>
    </source>
</evidence>
<dbReference type="InterPro" id="IPR056572">
    <property type="entry name" value="Zn_ribbon_PaaD"/>
</dbReference>
<dbReference type="Pfam" id="PF01883">
    <property type="entry name" value="FeS_assembly_P"/>
    <property type="match status" value="1"/>
</dbReference>
<dbReference type="Gene3D" id="3.30.300.130">
    <property type="entry name" value="Fe-S cluster assembly (FSCA)"/>
    <property type="match status" value="1"/>
</dbReference>
<dbReference type="InterPro" id="IPR011883">
    <property type="entry name" value="PaaD-like"/>
</dbReference>
<dbReference type="PANTHER" id="PTHR42831">
    <property type="entry name" value="FE-S PROTEIN MATURATION AUXILIARY FACTOR YITW"/>
    <property type="match status" value="1"/>
</dbReference>
<dbReference type="InterPro" id="IPR034904">
    <property type="entry name" value="FSCA_dom_sf"/>
</dbReference>
<dbReference type="AlphaFoldDB" id="A0A238L7W6"/>
<dbReference type="OrthoDB" id="3684942at2"/>
<name>A0A238L7W6_9RHOB</name>
<reference evidence="4" key="1">
    <citation type="submission" date="2017-05" db="EMBL/GenBank/DDBJ databases">
        <authorList>
            <person name="Rodrigo-Torres L."/>
            <person name="Arahal R. D."/>
            <person name="Lucena T."/>
        </authorList>
    </citation>
    <scope>NUCLEOTIDE SEQUENCE [LARGE SCALE GENOMIC DNA]</scope>
    <source>
        <strain evidence="4">CECT 8621</strain>
    </source>
</reference>
<evidence type="ECO:0000259" key="1">
    <source>
        <dbReference type="Pfam" id="PF01883"/>
    </source>
</evidence>
<protein>
    <submittedName>
        <fullName evidence="3">Putative 1,2-phenylacetyl-CoA epoxidase, subunit D</fullName>
    </submittedName>
</protein>
<dbReference type="EMBL" id="FXYE01000004">
    <property type="protein sequence ID" value="SMX51097.1"/>
    <property type="molecule type" value="Genomic_DNA"/>
</dbReference>
<evidence type="ECO:0000313" key="3">
    <source>
        <dbReference type="EMBL" id="SMX51097.1"/>
    </source>
</evidence>
<gene>
    <name evidence="3" type="primary">paaD</name>
    <name evidence="3" type="ORF">COL8621_03627</name>
</gene>
<dbReference type="NCBIfam" id="TIGR02159">
    <property type="entry name" value="PA_CoA_Oxy4"/>
    <property type="match status" value="1"/>
</dbReference>
<keyword evidence="4" id="KW-1185">Reference proteome</keyword>
<feature type="domain" description="PaaD zinc beta ribbon" evidence="2">
    <location>
        <begin position="113"/>
        <end position="151"/>
    </location>
</feature>
<organism evidence="3 4">
    <name type="scientific">Actibacterium lipolyticum</name>
    <dbReference type="NCBI Taxonomy" id="1524263"/>
    <lineage>
        <taxon>Bacteria</taxon>
        <taxon>Pseudomonadati</taxon>
        <taxon>Pseudomonadota</taxon>
        <taxon>Alphaproteobacteria</taxon>
        <taxon>Rhodobacterales</taxon>
        <taxon>Roseobacteraceae</taxon>
        <taxon>Actibacterium</taxon>
    </lineage>
</organism>
<feature type="domain" description="MIP18 family-like" evidence="1">
    <location>
        <begin position="8"/>
        <end position="69"/>
    </location>
</feature>
<dbReference type="Pfam" id="PF23451">
    <property type="entry name" value="Zn_ribbon_PaaD"/>
    <property type="match status" value="1"/>
</dbReference>